<gene>
    <name evidence="1" type="ORF">J1N35_015906</name>
</gene>
<proteinExistence type="predicted"/>
<evidence type="ECO:0000313" key="1">
    <source>
        <dbReference type="EMBL" id="KAH1098985.1"/>
    </source>
</evidence>
<dbReference type="OrthoDB" id="1435729at2759"/>
<dbReference type="EMBL" id="JAIQCV010000005">
    <property type="protein sequence ID" value="KAH1098985.1"/>
    <property type="molecule type" value="Genomic_DNA"/>
</dbReference>
<organism evidence="1 2">
    <name type="scientific">Gossypium stocksii</name>
    <dbReference type="NCBI Taxonomy" id="47602"/>
    <lineage>
        <taxon>Eukaryota</taxon>
        <taxon>Viridiplantae</taxon>
        <taxon>Streptophyta</taxon>
        <taxon>Embryophyta</taxon>
        <taxon>Tracheophyta</taxon>
        <taxon>Spermatophyta</taxon>
        <taxon>Magnoliopsida</taxon>
        <taxon>eudicotyledons</taxon>
        <taxon>Gunneridae</taxon>
        <taxon>Pentapetalae</taxon>
        <taxon>rosids</taxon>
        <taxon>malvids</taxon>
        <taxon>Malvales</taxon>
        <taxon>Malvaceae</taxon>
        <taxon>Malvoideae</taxon>
        <taxon>Gossypium</taxon>
    </lineage>
</organism>
<sequence>MSVILSSHYYKSNKSFNWVLDGGFRNGDGNVKIESDNALLIDTLCNGLAAINNIAEVRMIYEWFYNGWKVKYRLILSDSNNVADCLAKEAGGRINQLVVIDYPPQHVRHKLEEDIQHALYSKAKYVEA</sequence>
<dbReference type="AlphaFoldDB" id="A0A9D3VXY6"/>
<name>A0A9D3VXY6_9ROSI</name>
<evidence type="ECO:0000313" key="2">
    <source>
        <dbReference type="Proteomes" id="UP000828251"/>
    </source>
</evidence>
<accession>A0A9D3VXY6</accession>
<dbReference type="PANTHER" id="PTHR34023">
    <property type="entry name" value="RNASE H DOMAIN-CONTAINING PROTEIN"/>
    <property type="match status" value="1"/>
</dbReference>
<comment type="caution">
    <text evidence="1">The sequence shown here is derived from an EMBL/GenBank/DDBJ whole genome shotgun (WGS) entry which is preliminary data.</text>
</comment>
<protein>
    <recommendedName>
        <fullName evidence="3">RNase H type-1 domain-containing protein</fullName>
    </recommendedName>
</protein>
<dbReference type="PANTHER" id="PTHR34023:SF4">
    <property type="entry name" value="RNASE H TYPE-1 DOMAIN-CONTAINING PROTEIN"/>
    <property type="match status" value="1"/>
</dbReference>
<dbReference type="Proteomes" id="UP000828251">
    <property type="component" value="Unassembled WGS sequence"/>
</dbReference>
<keyword evidence="2" id="KW-1185">Reference proteome</keyword>
<reference evidence="1 2" key="1">
    <citation type="journal article" date="2021" name="Plant Biotechnol. J.">
        <title>Multi-omics assisted identification of the key and species-specific regulatory components of drought-tolerant mechanisms in Gossypium stocksii.</title>
        <authorList>
            <person name="Yu D."/>
            <person name="Ke L."/>
            <person name="Zhang D."/>
            <person name="Wu Y."/>
            <person name="Sun Y."/>
            <person name="Mei J."/>
            <person name="Sun J."/>
            <person name="Sun Y."/>
        </authorList>
    </citation>
    <scope>NUCLEOTIDE SEQUENCE [LARGE SCALE GENOMIC DNA]</scope>
    <source>
        <strain evidence="2">cv. E1</strain>
        <tissue evidence="1">Leaf</tissue>
    </source>
</reference>
<evidence type="ECO:0008006" key="3">
    <source>
        <dbReference type="Google" id="ProtNLM"/>
    </source>
</evidence>